<keyword evidence="3" id="KW-1185">Reference proteome</keyword>
<dbReference type="AlphaFoldDB" id="G7IR10"/>
<dbReference type="EnsemblPlants" id="AES66531">
    <property type="protein sequence ID" value="AES66531"/>
    <property type="gene ID" value="MTR_2g075460"/>
</dbReference>
<evidence type="ECO:0000313" key="2">
    <source>
        <dbReference type="EnsemblPlants" id="AES66531"/>
    </source>
</evidence>
<reference evidence="1 3" key="1">
    <citation type="journal article" date="2011" name="Nature">
        <title>The Medicago genome provides insight into the evolution of rhizobial symbioses.</title>
        <authorList>
            <person name="Young N.D."/>
            <person name="Debelle F."/>
            <person name="Oldroyd G.E."/>
            <person name="Geurts R."/>
            <person name="Cannon S.B."/>
            <person name="Udvardi M.K."/>
            <person name="Benedito V.A."/>
            <person name="Mayer K.F."/>
            <person name="Gouzy J."/>
            <person name="Schoof H."/>
            <person name="Van de Peer Y."/>
            <person name="Proost S."/>
            <person name="Cook D.R."/>
            <person name="Meyers B.C."/>
            <person name="Spannagl M."/>
            <person name="Cheung F."/>
            <person name="De Mita S."/>
            <person name="Krishnakumar V."/>
            <person name="Gundlach H."/>
            <person name="Zhou S."/>
            <person name="Mudge J."/>
            <person name="Bharti A.K."/>
            <person name="Murray J.D."/>
            <person name="Naoumkina M.A."/>
            <person name="Rosen B."/>
            <person name="Silverstein K.A."/>
            <person name="Tang H."/>
            <person name="Rombauts S."/>
            <person name="Zhao P.X."/>
            <person name="Zhou P."/>
            <person name="Barbe V."/>
            <person name="Bardou P."/>
            <person name="Bechner M."/>
            <person name="Bellec A."/>
            <person name="Berger A."/>
            <person name="Berges H."/>
            <person name="Bidwell S."/>
            <person name="Bisseling T."/>
            <person name="Choisne N."/>
            <person name="Couloux A."/>
            <person name="Denny R."/>
            <person name="Deshpande S."/>
            <person name="Dai X."/>
            <person name="Doyle J.J."/>
            <person name="Dudez A.M."/>
            <person name="Farmer A.D."/>
            <person name="Fouteau S."/>
            <person name="Franken C."/>
            <person name="Gibelin C."/>
            <person name="Gish J."/>
            <person name="Goldstein S."/>
            <person name="Gonzalez A.J."/>
            <person name="Green P.J."/>
            <person name="Hallab A."/>
            <person name="Hartog M."/>
            <person name="Hua A."/>
            <person name="Humphray S.J."/>
            <person name="Jeong D.H."/>
            <person name="Jing Y."/>
            <person name="Jocker A."/>
            <person name="Kenton S.M."/>
            <person name="Kim D.J."/>
            <person name="Klee K."/>
            <person name="Lai H."/>
            <person name="Lang C."/>
            <person name="Lin S."/>
            <person name="Macmil S.L."/>
            <person name="Magdelenat G."/>
            <person name="Matthews L."/>
            <person name="McCorrison J."/>
            <person name="Monaghan E.L."/>
            <person name="Mun J.H."/>
            <person name="Najar F.Z."/>
            <person name="Nicholson C."/>
            <person name="Noirot C."/>
            <person name="O'Bleness M."/>
            <person name="Paule C.R."/>
            <person name="Poulain J."/>
            <person name="Prion F."/>
            <person name="Qin B."/>
            <person name="Qu C."/>
            <person name="Retzel E.F."/>
            <person name="Riddle C."/>
            <person name="Sallet E."/>
            <person name="Samain S."/>
            <person name="Samson N."/>
            <person name="Sanders I."/>
            <person name="Saurat O."/>
            <person name="Scarpelli C."/>
            <person name="Schiex T."/>
            <person name="Segurens B."/>
            <person name="Severin A.J."/>
            <person name="Sherrier D.J."/>
            <person name="Shi R."/>
            <person name="Sims S."/>
            <person name="Singer S.R."/>
            <person name="Sinharoy S."/>
            <person name="Sterck L."/>
            <person name="Viollet A."/>
            <person name="Wang B.B."/>
            <person name="Wang K."/>
            <person name="Wang M."/>
            <person name="Wang X."/>
            <person name="Warfsmann J."/>
            <person name="Weissenbach J."/>
            <person name="White D.D."/>
            <person name="White J.D."/>
            <person name="Wiley G.B."/>
            <person name="Wincker P."/>
            <person name="Xing Y."/>
            <person name="Yang L."/>
            <person name="Yao Z."/>
            <person name="Ying F."/>
            <person name="Zhai J."/>
            <person name="Zhou L."/>
            <person name="Zuber A."/>
            <person name="Denarie J."/>
            <person name="Dixon R.A."/>
            <person name="May G.D."/>
            <person name="Schwartz D.C."/>
            <person name="Rogers J."/>
            <person name="Quetier F."/>
            <person name="Town C.D."/>
            <person name="Roe B.A."/>
        </authorList>
    </citation>
    <scope>NUCLEOTIDE SEQUENCE [LARGE SCALE GENOMIC DNA]</scope>
    <source>
        <strain evidence="1">A17</strain>
        <strain evidence="2 3">cv. Jemalong A17</strain>
    </source>
</reference>
<sequence length="57" mass="6530">MKRCRHGGVIGTAKPSPIKPACKDDQSPFLTALHPKENLPRTYEFQKVYLPDKFILF</sequence>
<reference evidence="2" key="3">
    <citation type="submission" date="2015-04" db="UniProtKB">
        <authorList>
            <consortium name="EnsemblPlants"/>
        </authorList>
    </citation>
    <scope>IDENTIFICATION</scope>
    <source>
        <strain evidence="2">cv. Jemalong A17</strain>
    </source>
</reference>
<accession>G7IR10</accession>
<name>G7IR10_MEDTR</name>
<evidence type="ECO:0000313" key="1">
    <source>
        <dbReference type="EMBL" id="AES66531.1"/>
    </source>
</evidence>
<dbReference type="HOGENOM" id="CLU_2999467_0_0_1"/>
<dbReference type="PaxDb" id="3880-AES66531"/>
<gene>
    <name evidence="1" type="ordered locus">MTR_2g075460</name>
</gene>
<protein>
    <submittedName>
        <fullName evidence="1 2">Uncharacterized protein</fullName>
    </submittedName>
</protein>
<dbReference type="EMBL" id="CM001218">
    <property type="protein sequence ID" value="AES66531.1"/>
    <property type="molecule type" value="Genomic_DNA"/>
</dbReference>
<reference evidence="1 3" key="2">
    <citation type="journal article" date="2014" name="BMC Genomics">
        <title>An improved genome release (version Mt4.0) for the model legume Medicago truncatula.</title>
        <authorList>
            <person name="Tang H."/>
            <person name="Krishnakumar V."/>
            <person name="Bidwell S."/>
            <person name="Rosen B."/>
            <person name="Chan A."/>
            <person name="Zhou S."/>
            <person name="Gentzbittel L."/>
            <person name="Childs K.L."/>
            <person name="Yandell M."/>
            <person name="Gundlach H."/>
            <person name="Mayer K.F."/>
            <person name="Schwartz D.C."/>
            <person name="Town C.D."/>
        </authorList>
    </citation>
    <scope>GENOME REANNOTATION</scope>
    <source>
        <strain evidence="2 3">cv. Jemalong A17</strain>
    </source>
</reference>
<evidence type="ECO:0000313" key="3">
    <source>
        <dbReference type="Proteomes" id="UP000002051"/>
    </source>
</evidence>
<organism evidence="1 3">
    <name type="scientific">Medicago truncatula</name>
    <name type="common">Barrel medic</name>
    <name type="synonym">Medicago tribuloides</name>
    <dbReference type="NCBI Taxonomy" id="3880"/>
    <lineage>
        <taxon>Eukaryota</taxon>
        <taxon>Viridiplantae</taxon>
        <taxon>Streptophyta</taxon>
        <taxon>Embryophyta</taxon>
        <taxon>Tracheophyta</taxon>
        <taxon>Spermatophyta</taxon>
        <taxon>Magnoliopsida</taxon>
        <taxon>eudicotyledons</taxon>
        <taxon>Gunneridae</taxon>
        <taxon>Pentapetalae</taxon>
        <taxon>rosids</taxon>
        <taxon>fabids</taxon>
        <taxon>Fabales</taxon>
        <taxon>Fabaceae</taxon>
        <taxon>Papilionoideae</taxon>
        <taxon>50 kb inversion clade</taxon>
        <taxon>NPAAA clade</taxon>
        <taxon>Hologalegina</taxon>
        <taxon>IRL clade</taxon>
        <taxon>Trifolieae</taxon>
        <taxon>Medicago</taxon>
    </lineage>
</organism>
<dbReference type="Proteomes" id="UP000002051">
    <property type="component" value="Chromosome 2"/>
</dbReference>
<proteinExistence type="predicted"/>